<dbReference type="EMBL" id="GBXM01104957">
    <property type="protein sequence ID" value="JAH03620.1"/>
    <property type="molecule type" value="Transcribed_RNA"/>
</dbReference>
<evidence type="ECO:0000313" key="1">
    <source>
        <dbReference type="EMBL" id="JAH03620.1"/>
    </source>
</evidence>
<organism evidence="1">
    <name type="scientific">Anguilla anguilla</name>
    <name type="common">European freshwater eel</name>
    <name type="synonym">Muraena anguilla</name>
    <dbReference type="NCBI Taxonomy" id="7936"/>
    <lineage>
        <taxon>Eukaryota</taxon>
        <taxon>Metazoa</taxon>
        <taxon>Chordata</taxon>
        <taxon>Craniata</taxon>
        <taxon>Vertebrata</taxon>
        <taxon>Euteleostomi</taxon>
        <taxon>Actinopterygii</taxon>
        <taxon>Neopterygii</taxon>
        <taxon>Teleostei</taxon>
        <taxon>Anguilliformes</taxon>
        <taxon>Anguillidae</taxon>
        <taxon>Anguilla</taxon>
    </lineage>
</organism>
<protein>
    <submittedName>
        <fullName evidence="1">Uncharacterized protein</fullName>
    </submittedName>
</protein>
<reference evidence="1" key="1">
    <citation type="submission" date="2014-11" db="EMBL/GenBank/DDBJ databases">
        <authorList>
            <person name="Amaro Gonzalez C."/>
        </authorList>
    </citation>
    <scope>NUCLEOTIDE SEQUENCE</scope>
</reference>
<name>A0A0E9PHQ7_ANGAN</name>
<dbReference type="EMBL" id="GBXM01107011">
    <property type="protein sequence ID" value="JAH01566.1"/>
    <property type="molecule type" value="Transcribed_RNA"/>
</dbReference>
<proteinExistence type="predicted"/>
<accession>A0A0E9PHQ7</accession>
<sequence length="34" mass="3785">MRIVLIAVAGACRSVIDRFPPALRPLRRFIDSSS</sequence>
<dbReference type="AlphaFoldDB" id="A0A0E9PHQ7"/>
<reference evidence="1" key="2">
    <citation type="journal article" date="2015" name="Fish Shellfish Immunol.">
        <title>Early steps in the European eel (Anguilla anguilla)-Vibrio vulnificus interaction in the gills: Role of the RtxA13 toxin.</title>
        <authorList>
            <person name="Callol A."/>
            <person name="Pajuelo D."/>
            <person name="Ebbesson L."/>
            <person name="Teles M."/>
            <person name="MacKenzie S."/>
            <person name="Amaro C."/>
        </authorList>
    </citation>
    <scope>NUCLEOTIDE SEQUENCE</scope>
</reference>